<evidence type="ECO:0000256" key="1">
    <source>
        <dbReference type="SAM" id="SignalP"/>
    </source>
</evidence>
<gene>
    <name evidence="3" type="ORF">DCC81_23685</name>
</gene>
<reference evidence="3 4" key="1">
    <citation type="submission" date="2018-04" db="EMBL/GenBank/DDBJ databases">
        <title>Chitinophaga fuyangensis sp. nov., isolated from soil in a chemical factory.</title>
        <authorList>
            <person name="Chen K."/>
        </authorList>
    </citation>
    <scope>NUCLEOTIDE SEQUENCE [LARGE SCALE GENOMIC DNA]</scope>
    <source>
        <strain evidence="3 4">LY-1</strain>
    </source>
</reference>
<keyword evidence="1" id="KW-0732">Signal</keyword>
<organism evidence="3 4">
    <name type="scientific">Chitinophaga parva</name>
    <dbReference type="NCBI Taxonomy" id="2169414"/>
    <lineage>
        <taxon>Bacteria</taxon>
        <taxon>Pseudomonadati</taxon>
        <taxon>Bacteroidota</taxon>
        <taxon>Chitinophagia</taxon>
        <taxon>Chitinophagales</taxon>
        <taxon>Chitinophagaceae</taxon>
        <taxon>Chitinophaga</taxon>
    </lineage>
</organism>
<feature type="signal peptide" evidence="1">
    <location>
        <begin position="1"/>
        <end position="28"/>
    </location>
</feature>
<dbReference type="Pfam" id="PF07715">
    <property type="entry name" value="Plug"/>
    <property type="match status" value="1"/>
</dbReference>
<dbReference type="InterPro" id="IPR037066">
    <property type="entry name" value="Plug_dom_sf"/>
</dbReference>
<proteinExistence type="predicted"/>
<sequence>MVHRSIQQYLPVLALALLAFALPGRVSAQDGGFVTGTLLDGYGQPVRAAAVVVKGSADTTYTGLSGEFKIKAGPQQTIILQHEGYNAITHKVAGATQDIRLRMEESYLQSPRRIPVLYGEATPATMVGSVASVYTNQLSTTPATLYAYALSGRLPGLYTYQTSGFRNPATGNNYDVNIFLGNIPHSGAGETSDNTEIGLSLRGNKPVTIIDGVQRDVYSIDPENIESISVLKDAMSTILLGQRSSRGVLLITTKRARAGKPRLSFTAQTGIQEAISMPKPLPAWQYAYLLNEALQNDGKDPLYTESDIKAYRDHTDPYGHPDVNWYHTILRKTAPISDYNLAINGGGNVARYAVALNYTDQKGLFRESNTENYNTNAELKRYLINADVNVDVTRNLNVGLQIFGRIQDGWQPGAGMANILGTLLNTPNNAYPIKNPNGTWGGTGNLTANLLSQTINSGYIQDQSKDVMSNVDIRYDLSKLLPGLAFVGKGNLSIQSQNALIRNKSDLVYHMSIDQGDTIYTKSGAGNSQSNSFAPVFNSQNFFGQLSFQYDHAFGRSNVTGGLYVDRRQTIYNYDLPGVATNLSAKGGYNYAGRYFLEAAINRSGYNRYMPGHQYGTFYAFGAGWDLAREGFLQDASSWLDQLKVRGVYGRTGNGIDNSGYYIWRQDFSEDNGIGGGIYSQGTVRSAGSGVRENGLANVNISWETASKTDVGFDAAFFKNKLVITGDYYHDVYANLLQTRGKSIALIGAAYPAENIGRNLYQGGELQVTYNGRAGAFNYFITGNANLFATKVLYMDEQRRDYSWNRRTGQPVGMPFGYIAEGLFQTADEANGSATIAGYKPLAGDIHYKDLNGDGEINQFDEAPIGTYKPTFYYGLTAGFSYKGIEFSALLQGVSNRDEYVANFATEGGFQFNNFTYGQAYQQITGRWTPETALTATYPRLTADANYGYNKASSTFWMHNGNYFRLKNVSLAYNLPYAWTSRLKIGSARIFVNGLNLFTHAAYDFVDPEVGVGAYPIQRVVNTGINVKF</sequence>
<comment type="caution">
    <text evidence="3">The sequence shown here is derived from an EMBL/GenBank/DDBJ whole genome shotgun (WGS) entry which is preliminary data.</text>
</comment>
<dbReference type="SUPFAM" id="SSF56935">
    <property type="entry name" value="Porins"/>
    <property type="match status" value="1"/>
</dbReference>
<name>A0A2T7BE83_9BACT</name>
<evidence type="ECO:0000313" key="4">
    <source>
        <dbReference type="Proteomes" id="UP000244450"/>
    </source>
</evidence>
<evidence type="ECO:0000313" key="3">
    <source>
        <dbReference type="EMBL" id="PUZ23385.1"/>
    </source>
</evidence>
<accession>A0A2T7BE83</accession>
<keyword evidence="4" id="KW-1185">Reference proteome</keyword>
<protein>
    <submittedName>
        <fullName evidence="3">SusC/RagA family TonB-linked outer membrane protein</fullName>
    </submittedName>
</protein>
<dbReference type="RefSeq" id="WP_108689176.1">
    <property type="nucleotide sequence ID" value="NZ_QCYK01000003.1"/>
</dbReference>
<feature type="chain" id="PRO_5015545196" evidence="1">
    <location>
        <begin position="29"/>
        <end position="1029"/>
    </location>
</feature>
<dbReference type="NCBIfam" id="TIGR04056">
    <property type="entry name" value="OMP_RagA_SusC"/>
    <property type="match status" value="1"/>
</dbReference>
<dbReference type="Proteomes" id="UP000244450">
    <property type="component" value="Unassembled WGS sequence"/>
</dbReference>
<dbReference type="AlphaFoldDB" id="A0A2T7BE83"/>
<dbReference type="OrthoDB" id="9768177at2"/>
<dbReference type="InterPro" id="IPR008969">
    <property type="entry name" value="CarboxyPept-like_regulatory"/>
</dbReference>
<dbReference type="Gene3D" id="2.170.130.10">
    <property type="entry name" value="TonB-dependent receptor, plug domain"/>
    <property type="match status" value="1"/>
</dbReference>
<feature type="domain" description="TonB-dependent receptor plug" evidence="2">
    <location>
        <begin position="128"/>
        <end position="248"/>
    </location>
</feature>
<evidence type="ECO:0000259" key="2">
    <source>
        <dbReference type="Pfam" id="PF07715"/>
    </source>
</evidence>
<dbReference type="InterPro" id="IPR012910">
    <property type="entry name" value="Plug_dom"/>
</dbReference>
<dbReference type="InterPro" id="IPR023996">
    <property type="entry name" value="TonB-dep_OMP_SusC/RagA"/>
</dbReference>
<dbReference type="SUPFAM" id="SSF49464">
    <property type="entry name" value="Carboxypeptidase regulatory domain-like"/>
    <property type="match status" value="1"/>
</dbReference>
<dbReference type="EMBL" id="QCYK01000003">
    <property type="protein sequence ID" value="PUZ23385.1"/>
    <property type="molecule type" value="Genomic_DNA"/>
</dbReference>